<keyword evidence="2" id="KW-1185">Reference proteome</keyword>
<reference evidence="1 2" key="1">
    <citation type="submission" date="2020-06" db="EMBL/GenBank/DDBJ databases">
        <title>Transcriptomic and genomic resources for Thalictrum thalictroides and T. hernandezii: Facilitating candidate gene discovery in an emerging model plant lineage.</title>
        <authorList>
            <person name="Arias T."/>
            <person name="Riano-Pachon D.M."/>
            <person name="Di Stilio V.S."/>
        </authorList>
    </citation>
    <scope>NUCLEOTIDE SEQUENCE [LARGE SCALE GENOMIC DNA]</scope>
    <source>
        <strain evidence="2">cv. WT478/WT964</strain>
        <tissue evidence="1">Leaves</tissue>
    </source>
</reference>
<protein>
    <submittedName>
        <fullName evidence="1">Uncharacterized protein</fullName>
    </submittedName>
</protein>
<dbReference type="AlphaFoldDB" id="A0A7J6X1K7"/>
<evidence type="ECO:0000313" key="2">
    <source>
        <dbReference type="Proteomes" id="UP000554482"/>
    </source>
</evidence>
<comment type="caution">
    <text evidence="1">The sequence shown here is derived from an EMBL/GenBank/DDBJ whole genome shotgun (WGS) entry which is preliminary data.</text>
</comment>
<evidence type="ECO:0000313" key="1">
    <source>
        <dbReference type="EMBL" id="KAF5203223.1"/>
    </source>
</evidence>
<dbReference type="Proteomes" id="UP000554482">
    <property type="component" value="Unassembled WGS sequence"/>
</dbReference>
<gene>
    <name evidence="1" type="ORF">FRX31_007188</name>
</gene>
<organism evidence="1 2">
    <name type="scientific">Thalictrum thalictroides</name>
    <name type="common">Rue-anemone</name>
    <name type="synonym">Anemone thalictroides</name>
    <dbReference type="NCBI Taxonomy" id="46969"/>
    <lineage>
        <taxon>Eukaryota</taxon>
        <taxon>Viridiplantae</taxon>
        <taxon>Streptophyta</taxon>
        <taxon>Embryophyta</taxon>
        <taxon>Tracheophyta</taxon>
        <taxon>Spermatophyta</taxon>
        <taxon>Magnoliopsida</taxon>
        <taxon>Ranunculales</taxon>
        <taxon>Ranunculaceae</taxon>
        <taxon>Thalictroideae</taxon>
        <taxon>Thalictrum</taxon>
    </lineage>
</organism>
<dbReference type="EMBL" id="JABWDY010007090">
    <property type="protein sequence ID" value="KAF5203223.1"/>
    <property type="molecule type" value="Genomic_DNA"/>
</dbReference>
<proteinExistence type="predicted"/>
<accession>A0A7J6X1K7</accession>
<name>A0A7J6X1K7_THATH</name>
<sequence length="130" mass="14820">MLMFTKYGSNLDFAIWKTEVFDWLVVNGYVDVLDDKSRNTDDDDWLTLKLKACEFVQYYCLVEDLQCFVELETISSIVDVSVDSTKELHNDMQANADSFEGGKACMVGRHFIEASCVRVDIDAAPHPLFC</sequence>